<feature type="compositionally biased region" description="Low complexity" evidence="5">
    <location>
        <begin position="451"/>
        <end position="477"/>
    </location>
</feature>
<keyword evidence="2 4" id="KW-0067">ATP-binding</keyword>
<name>A0ABS9X8H0_9ACTN</name>
<evidence type="ECO:0000256" key="4">
    <source>
        <dbReference type="RuleBase" id="RU003322"/>
    </source>
</evidence>
<evidence type="ECO:0000256" key="1">
    <source>
        <dbReference type="ARBA" id="ARBA00022741"/>
    </source>
</evidence>
<dbReference type="Gene3D" id="3.30.420.40">
    <property type="match status" value="2"/>
</dbReference>
<organism evidence="6 7">
    <name type="scientific">Streptomyces spinosisporus</name>
    <dbReference type="NCBI Taxonomy" id="2927582"/>
    <lineage>
        <taxon>Bacteria</taxon>
        <taxon>Bacillati</taxon>
        <taxon>Actinomycetota</taxon>
        <taxon>Actinomycetes</taxon>
        <taxon>Kitasatosporales</taxon>
        <taxon>Streptomycetaceae</taxon>
        <taxon>Streptomyces</taxon>
    </lineage>
</organism>
<reference evidence="6" key="1">
    <citation type="submission" date="2022-03" db="EMBL/GenBank/DDBJ databases">
        <title>Streptomyces 7R015 and 7R016 isolated from Barleria lupulina in Thailand.</title>
        <authorList>
            <person name="Kanchanasin P."/>
            <person name="Phongsopitanun W."/>
            <person name="Tanasupawat S."/>
        </authorList>
    </citation>
    <scope>NUCLEOTIDE SEQUENCE</scope>
    <source>
        <strain evidence="6">7R016</strain>
    </source>
</reference>
<accession>A0ABS9X8H0</accession>
<keyword evidence="3" id="KW-0143">Chaperone</keyword>
<evidence type="ECO:0000313" key="6">
    <source>
        <dbReference type="EMBL" id="MCI3238369.1"/>
    </source>
</evidence>
<comment type="similarity">
    <text evidence="4">Belongs to the heat shock protein 70 family.</text>
</comment>
<evidence type="ECO:0000256" key="2">
    <source>
        <dbReference type="ARBA" id="ARBA00022840"/>
    </source>
</evidence>
<gene>
    <name evidence="6" type="ORF">MQN93_01390</name>
</gene>
<dbReference type="InterPro" id="IPR011990">
    <property type="entry name" value="TPR-like_helical_dom_sf"/>
</dbReference>
<evidence type="ECO:0000313" key="7">
    <source>
        <dbReference type="Proteomes" id="UP001165270"/>
    </source>
</evidence>
<dbReference type="EMBL" id="JALDAX010000001">
    <property type="protein sequence ID" value="MCI3238369.1"/>
    <property type="molecule type" value="Genomic_DNA"/>
</dbReference>
<protein>
    <submittedName>
        <fullName evidence="6">Hsp70 family protein</fullName>
    </submittedName>
</protein>
<keyword evidence="7" id="KW-1185">Reference proteome</keyword>
<sequence>MTAAGGPDGRGHELGLGLDFGSTAVRAAFGGPGGPVRRFTLSGPRWPWLLCEPAVTGPLPVAFPSLKSRLGSGRPVRAGGVARAPEEVVTELLREVRERAEAEAGGRITQTVVSVPASYDSGQRTALLDAARAAGLGPVRLIGDAMAAVIGHTEGRGSTTCLVYGLGYGGFELGLVRGARERYRALGHESASTTGGRAFDDAALTGMLRAAGRRANPDRLAETDWLRLRARVERIREEIGTSGDDGLLELDLGGGMPAQLQFGRAGLVEYLERHVRRTLNRAQTLLDQSGMDRRDVDTLLLVGGGTRLDAVRAGVQGLGRELVTAPEDLLATGALWHASQLAGAPPSPLEGLAVEPADTSDDTLAEAPRLSVTLLSPPPPAAPASESEEPAPPSDPGVPLDVALARRLAEHGRVKEARALLETILSEARTLLESLEGAAAQAPDAPPPETAPVTAPVTAAAGPGQTGAGDEAAAAFASTEPTDSEYQADRKAVRRLTMARDLLTERRYEEAVQASHAAWQAARDGTSGADVLDAMIGVHCAAAMADFSPEHFPDAERWLRCAYGHDPTNARVRELLAERTYRHAERLEGRGRLDDAVEALEQCLTWNPEHAFAHELLERISRRGRNHRDRGGVPR</sequence>
<dbReference type="Pfam" id="PF00012">
    <property type="entry name" value="HSP70"/>
    <property type="match status" value="1"/>
</dbReference>
<dbReference type="RefSeq" id="WP_242707932.1">
    <property type="nucleotide sequence ID" value="NZ_JALDAX010000001.1"/>
</dbReference>
<feature type="region of interest" description="Disordered" evidence="5">
    <location>
        <begin position="437"/>
        <end position="488"/>
    </location>
</feature>
<dbReference type="SUPFAM" id="SSF48452">
    <property type="entry name" value="TPR-like"/>
    <property type="match status" value="1"/>
</dbReference>
<evidence type="ECO:0000256" key="5">
    <source>
        <dbReference type="SAM" id="MobiDB-lite"/>
    </source>
</evidence>
<keyword evidence="1 4" id="KW-0547">Nucleotide-binding</keyword>
<dbReference type="Gene3D" id="3.90.640.10">
    <property type="entry name" value="Actin, Chain A, domain 4"/>
    <property type="match status" value="1"/>
</dbReference>
<dbReference type="Proteomes" id="UP001165270">
    <property type="component" value="Unassembled WGS sequence"/>
</dbReference>
<dbReference type="InterPro" id="IPR013126">
    <property type="entry name" value="Hsp_70_fam"/>
</dbReference>
<dbReference type="SUPFAM" id="SSF53067">
    <property type="entry name" value="Actin-like ATPase domain"/>
    <property type="match status" value="2"/>
</dbReference>
<dbReference type="InterPro" id="IPR043129">
    <property type="entry name" value="ATPase_NBD"/>
</dbReference>
<proteinExistence type="inferred from homology"/>
<comment type="caution">
    <text evidence="6">The sequence shown here is derived from an EMBL/GenBank/DDBJ whole genome shotgun (WGS) entry which is preliminary data.</text>
</comment>
<dbReference type="PRINTS" id="PR00301">
    <property type="entry name" value="HEATSHOCK70"/>
</dbReference>
<feature type="region of interest" description="Disordered" evidence="5">
    <location>
        <begin position="373"/>
        <end position="399"/>
    </location>
</feature>
<dbReference type="Gene3D" id="1.25.40.10">
    <property type="entry name" value="Tetratricopeptide repeat domain"/>
    <property type="match status" value="1"/>
</dbReference>
<evidence type="ECO:0000256" key="3">
    <source>
        <dbReference type="ARBA" id="ARBA00023186"/>
    </source>
</evidence>
<dbReference type="PANTHER" id="PTHR19375">
    <property type="entry name" value="HEAT SHOCK PROTEIN 70KDA"/>
    <property type="match status" value="1"/>
</dbReference>